<protein>
    <submittedName>
        <fullName evidence="2">Uncharacterized protein</fullName>
    </submittedName>
</protein>
<dbReference type="Proteomes" id="UP000663874">
    <property type="component" value="Unassembled WGS sequence"/>
</dbReference>
<reference evidence="2" key="1">
    <citation type="submission" date="2021-02" db="EMBL/GenBank/DDBJ databases">
        <authorList>
            <person name="Nowell W R."/>
        </authorList>
    </citation>
    <scope>NUCLEOTIDE SEQUENCE</scope>
</reference>
<proteinExistence type="predicted"/>
<feature type="non-terminal residue" evidence="2">
    <location>
        <position position="32"/>
    </location>
</feature>
<evidence type="ECO:0000256" key="1">
    <source>
        <dbReference type="SAM" id="MobiDB-lite"/>
    </source>
</evidence>
<evidence type="ECO:0000313" key="3">
    <source>
        <dbReference type="Proteomes" id="UP000663874"/>
    </source>
</evidence>
<organism evidence="2 3">
    <name type="scientific">Rotaria sordida</name>
    <dbReference type="NCBI Taxonomy" id="392033"/>
    <lineage>
        <taxon>Eukaryota</taxon>
        <taxon>Metazoa</taxon>
        <taxon>Spiralia</taxon>
        <taxon>Gnathifera</taxon>
        <taxon>Rotifera</taxon>
        <taxon>Eurotatoria</taxon>
        <taxon>Bdelloidea</taxon>
        <taxon>Philodinida</taxon>
        <taxon>Philodinidae</taxon>
        <taxon>Rotaria</taxon>
    </lineage>
</organism>
<name>A0A820EB58_9BILA</name>
<dbReference type="EMBL" id="CAJOBE010021463">
    <property type="protein sequence ID" value="CAF4244133.1"/>
    <property type="molecule type" value="Genomic_DNA"/>
</dbReference>
<accession>A0A820EB58</accession>
<comment type="caution">
    <text evidence="2">The sequence shown here is derived from an EMBL/GenBank/DDBJ whole genome shotgun (WGS) entry which is preliminary data.</text>
</comment>
<sequence>MVQKQQEIIDEPNPNLSNELPKTPPGLNDPPR</sequence>
<gene>
    <name evidence="2" type="ORF">FNK824_LOCUS38308</name>
</gene>
<dbReference type="AlphaFoldDB" id="A0A820EB58"/>
<feature type="compositionally biased region" description="Pro residues" evidence="1">
    <location>
        <begin position="22"/>
        <end position="32"/>
    </location>
</feature>
<feature type="region of interest" description="Disordered" evidence="1">
    <location>
        <begin position="1"/>
        <end position="32"/>
    </location>
</feature>
<evidence type="ECO:0000313" key="2">
    <source>
        <dbReference type="EMBL" id="CAF4244133.1"/>
    </source>
</evidence>